<evidence type="ECO:0000313" key="2">
    <source>
        <dbReference type="WBParaSite" id="SPAL_0001001400.1"/>
    </source>
</evidence>
<dbReference type="WBParaSite" id="SPAL_0001001400.1">
    <property type="protein sequence ID" value="SPAL_0001001400.1"/>
    <property type="gene ID" value="SPAL_0001001400"/>
</dbReference>
<organism evidence="1 2">
    <name type="scientific">Strongyloides papillosus</name>
    <name type="common">Intestinal threadworm</name>
    <dbReference type="NCBI Taxonomy" id="174720"/>
    <lineage>
        <taxon>Eukaryota</taxon>
        <taxon>Metazoa</taxon>
        <taxon>Ecdysozoa</taxon>
        <taxon>Nematoda</taxon>
        <taxon>Chromadorea</taxon>
        <taxon>Rhabditida</taxon>
        <taxon>Tylenchina</taxon>
        <taxon>Panagrolaimomorpha</taxon>
        <taxon>Strongyloidoidea</taxon>
        <taxon>Strongyloididae</taxon>
        <taxon>Strongyloides</taxon>
    </lineage>
</organism>
<evidence type="ECO:0000313" key="1">
    <source>
        <dbReference type="Proteomes" id="UP000046392"/>
    </source>
</evidence>
<name>A0A0N5BW08_STREA</name>
<dbReference type="AlphaFoldDB" id="A0A0N5BW08"/>
<dbReference type="Proteomes" id="UP000046392">
    <property type="component" value="Unplaced"/>
</dbReference>
<protein>
    <submittedName>
        <fullName evidence="2">Uncharacterized protein</fullName>
    </submittedName>
</protein>
<proteinExistence type="predicted"/>
<reference evidence="2" key="1">
    <citation type="submission" date="2017-02" db="UniProtKB">
        <authorList>
            <consortium name="WormBaseParasite"/>
        </authorList>
    </citation>
    <scope>IDENTIFICATION</scope>
</reference>
<keyword evidence="1" id="KW-1185">Reference proteome</keyword>
<sequence>MEYSGNSREIKLQTNVKFINDSLIESAIFEILSNSQLDDDYCESFNSIMNIAKAGNYKDMDREKLREQFEKFLVFKDAMEDLRLYFKSTMKLRTEHPLPDEITINGHHTLRSLYYCVCQVIPHPKNSSLHYLTFINLLLHMNNRFGMTFIDPSTNKEPVGEAPTTCYVKKYREN</sequence>
<accession>A0A0N5BW08</accession>